<dbReference type="InterPro" id="IPR017441">
    <property type="entry name" value="Protein_kinase_ATP_BS"/>
</dbReference>
<comment type="subcellular location">
    <subcellularLocation>
        <location evidence="1">Membrane</location>
        <topology evidence="1">Single-pass membrane protein</topology>
    </subcellularLocation>
</comment>
<dbReference type="InterPro" id="IPR011009">
    <property type="entry name" value="Kinase-like_dom_sf"/>
</dbReference>
<keyword evidence="7" id="KW-0418">Kinase</keyword>
<name>A0AAD8NRJ2_TARER</name>
<dbReference type="SUPFAM" id="SSF56112">
    <property type="entry name" value="Protein kinase-like (PK-like)"/>
    <property type="match status" value="2"/>
</dbReference>
<feature type="transmembrane region" description="Helical" evidence="13">
    <location>
        <begin position="714"/>
        <end position="735"/>
    </location>
</feature>
<dbReference type="GO" id="GO:0009506">
    <property type="term" value="C:plasmodesma"/>
    <property type="evidence" value="ECO:0007669"/>
    <property type="project" value="TreeGrafter"/>
</dbReference>
<evidence type="ECO:0000256" key="10">
    <source>
        <dbReference type="ARBA" id="ARBA00023136"/>
    </source>
</evidence>
<evidence type="ECO:0000256" key="8">
    <source>
        <dbReference type="ARBA" id="ARBA00022840"/>
    </source>
</evidence>
<dbReference type="InterPro" id="IPR001245">
    <property type="entry name" value="Ser-Thr/Tyr_kinase_cat_dom"/>
</dbReference>
<keyword evidence="4" id="KW-0808">Transferase</keyword>
<sequence>MFSTTSDTNNLSPLTSAQPCRRFSLEEIQFATNDFDEELVIGHGGFGKVYRGQICSNEGDHVVAIKRMDMTSSQGEPEFKAEIQILSKLRHRHLVSLVGFCNDNTDLIVVYKYMPHGTLEQHLHKAKTPLRWVQRLKIALGAARGLNYLHTGVGTQQEVIHRDVKSSNILLDEEWEAMISDFGLSKLRPTNQPMSYLHASIKGTFGYIDPEYFNTGKLTTKTDVYAFGVVLFELLSERLAVDERYGEDQRSLVKWAQKCVKDRKLDQMVDANIRGTIATKCLRGFTKIADRCVSSDPKERPSMTEVVASLQTLLELQEKADISAMLPRRMCFNLRIIKCLVPAIKLNSDESGKSSQKSQPQELIMARDVKVFTYGELNHATRNFSSYRCLGSGSNGSVYRGWLNNTAYPSCYDYTGSPIAVKRLVRDKFFDLETFVKFNHPNQLQFDLENVKEFYHPNLVQLIGYCIYGEDLLLVSEYMCNGSFNVLLDSGVVEQLPLVTKMKIAVGIARGIVFLTEAQLRVREMRKTYSGSLIARQNILFDEDFTAKISGYECPISVHGSFDDTPNVITVPSNLKGFTALFEEVVTGNILKKNTMSKSAKRSLGCIAKLCSQICNDVDAESKMLAVMEKHEKHFPEWGISNCHPTKLFHGIMHNDLRKQDMEKDNQISCLAVTIILVGYILIGLSVPTIDHLYYCLYEGVASDLFLLKSQLSLLQHTITNIYSLFVAQVTSYWYNS</sequence>
<dbReference type="Proteomes" id="UP001229421">
    <property type="component" value="Unassembled WGS sequence"/>
</dbReference>
<proteinExistence type="predicted"/>
<dbReference type="PROSITE" id="PS00107">
    <property type="entry name" value="PROTEIN_KINASE_ATP"/>
    <property type="match status" value="2"/>
</dbReference>
<dbReference type="FunFam" id="3.30.200.20:FF:000039">
    <property type="entry name" value="receptor-like protein kinase FERONIA"/>
    <property type="match status" value="1"/>
</dbReference>
<dbReference type="CDD" id="cd14066">
    <property type="entry name" value="STKc_IRAK"/>
    <property type="match status" value="1"/>
</dbReference>
<evidence type="ECO:0000259" key="14">
    <source>
        <dbReference type="PROSITE" id="PS50011"/>
    </source>
</evidence>
<evidence type="ECO:0000256" key="3">
    <source>
        <dbReference type="ARBA" id="ARBA00022553"/>
    </source>
</evidence>
<evidence type="ECO:0000256" key="13">
    <source>
        <dbReference type="SAM" id="Phobius"/>
    </source>
</evidence>
<dbReference type="GO" id="GO:0004714">
    <property type="term" value="F:transmembrane receptor protein tyrosine kinase activity"/>
    <property type="evidence" value="ECO:0007669"/>
    <property type="project" value="InterPro"/>
</dbReference>
<accession>A0AAD8NRJ2</accession>
<keyword evidence="16" id="KW-1185">Reference proteome</keyword>
<dbReference type="PROSITE" id="PS00108">
    <property type="entry name" value="PROTEIN_KINASE_ST"/>
    <property type="match status" value="1"/>
</dbReference>
<dbReference type="Pfam" id="PF07714">
    <property type="entry name" value="PK_Tyr_Ser-Thr"/>
    <property type="match status" value="2"/>
</dbReference>
<gene>
    <name evidence="15" type="ORF">QVD17_27602</name>
</gene>
<feature type="domain" description="Protein kinase" evidence="14">
    <location>
        <begin position="35"/>
        <end position="314"/>
    </location>
</feature>
<dbReference type="SMART" id="SM00220">
    <property type="entry name" value="S_TKc"/>
    <property type="match status" value="1"/>
</dbReference>
<keyword evidence="5 13" id="KW-0812">Transmembrane</keyword>
<dbReference type="PANTHER" id="PTHR27003">
    <property type="entry name" value="OS07G0166700 PROTEIN"/>
    <property type="match status" value="1"/>
</dbReference>
<evidence type="ECO:0000256" key="9">
    <source>
        <dbReference type="ARBA" id="ARBA00022989"/>
    </source>
</evidence>
<keyword evidence="6 12" id="KW-0547">Nucleotide-binding</keyword>
<dbReference type="EMBL" id="JAUHHV010000007">
    <property type="protein sequence ID" value="KAK1418457.1"/>
    <property type="molecule type" value="Genomic_DNA"/>
</dbReference>
<dbReference type="GO" id="GO:0005524">
    <property type="term" value="F:ATP binding"/>
    <property type="evidence" value="ECO:0007669"/>
    <property type="project" value="UniProtKB-UniRule"/>
</dbReference>
<comment type="caution">
    <text evidence="15">The sequence shown here is derived from an EMBL/GenBank/DDBJ whole genome shotgun (WGS) entry which is preliminary data.</text>
</comment>
<evidence type="ECO:0000256" key="6">
    <source>
        <dbReference type="ARBA" id="ARBA00022741"/>
    </source>
</evidence>
<dbReference type="InterPro" id="IPR000719">
    <property type="entry name" value="Prot_kinase_dom"/>
</dbReference>
<dbReference type="FunFam" id="1.10.510.10:FF:000146">
    <property type="entry name" value="LRR receptor-like serine/threonine-protein kinase IOS1"/>
    <property type="match status" value="1"/>
</dbReference>
<dbReference type="PANTHER" id="PTHR27003:SF328">
    <property type="entry name" value="PROTEIN KINASE DOMAIN-CONTAINING PROTEIN"/>
    <property type="match status" value="1"/>
</dbReference>
<dbReference type="AlphaFoldDB" id="A0AAD8NRJ2"/>
<evidence type="ECO:0000256" key="12">
    <source>
        <dbReference type="PROSITE-ProRule" id="PRU10141"/>
    </source>
</evidence>
<feature type="binding site" evidence="12">
    <location>
        <position position="66"/>
    </location>
    <ligand>
        <name>ATP</name>
        <dbReference type="ChEBI" id="CHEBI:30616"/>
    </ligand>
</feature>
<keyword evidence="3" id="KW-0597">Phosphoprotein</keyword>
<feature type="binding site" evidence="12">
    <location>
        <position position="422"/>
    </location>
    <ligand>
        <name>ATP</name>
        <dbReference type="ChEBI" id="CHEBI:30616"/>
    </ligand>
</feature>
<organism evidence="15 16">
    <name type="scientific">Tagetes erecta</name>
    <name type="common">African marigold</name>
    <dbReference type="NCBI Taxonomy" id="13708"/>
    <lineage>
        <taxon>Eukaryota</taxon>
        <taxon>Viridiplantae</taxon>
        <taxon>Streptophyta</taxon>
        <taxon>Embryophyta</taxon>
        <taxon>Tracheophyta</taxon>
        <taxon>Spermatophyta</taxon>
        <taxon>Magnoliopsida</taxon>
        <taxon>eudicotyledons</taxon>
        <taxon>Gunneridae</taxon>
        <taxon>Pentapetalae</taxon>
        <taxon>asterids</taxon>
        <taxon>campanulids</taxon>
        <taxon>Asterales</taxon>
        <taxon>Asteraceae</taxon>
        <taxon>Asteroideae</taxon>
        <taxon>Heliantheae alliance</taxon>
        <taxon>Tageteae</taxon>
        <taxon>Tagetes</taxon>
    </lineage>
</organism>
<dbReference type="GO" id="GO:0004674">
    <property type="term" value="F:protein serine/threonine kinase activity"/>
    <property type="evidence" value="ECO:0007669"/>
    <property type="project" value="UniProtKB-KW"/>
</dbReference>
<reference evidence="15" key="1">
    <citation type="journal article" date="2023" name="bioRxiv">
        <title>Improved chromosome-level genome assembly for marigold (Tagetes erecta).</title>
        <authorList>
            <person name="Jiang F."/>
            <person name="Yuan L."/>
            <person name="Wang S."/>
            <person name="Wang H."/>
            <person name="Xu D."/>
            <person name="Wang A."/>
            <person name="Fan W."/>
        </authorList>
    </citation>
    <scope>NUCLEOTIDE SEQUENCE</scope>
    <source>
        <strain evidence="15">WSJ</strain>
        <tissue evidence="15">Leaf</tissue>
    </source>
</reference>
<evidence type="ECO:0000256" key="11">
    <source>
        <dbReference type="ARBA" id="ARBA00023170"/>
    </source>
</evidence>
<keyword evidence="10 13" id="KW-0472">Membrane</keyword>
<keyword evidence="8 12" id="KW-0067">ATP-binding</keyword>
<dbReference type="GO" id="GO:0005886">
    <property type="term" value="C:plasma membrane"/>
    <property type="evidence" value="ECO:0007669"/>
    <property type="project" value="TreeGrafter"/>
</dbReference>
<evidence type="ECO:0000256" key="7">
    <source>
        <dbReference type="ARBA" id="ARBA00022777"/>
    </source>
</evidence>
<keyword evidence="2" id="KW-0723">Serine/threonine-protein kinase</keyword>
<dbReference type="Gene3D" id="1.10.510.10">
    <property type="entry name" value="Transferase(Phosphotransferase) domain 1"/>
    <property type="match status" value="2"/>
</dbReference>
<evidence type="ECO:0000256" key="1">
    <source>
        <dbReference type="ARBA" id="ARBA00004167"/>
    </source>
</evidence>
<keyword evidence="9 13" id="KW-1133">Transmembrane helix</keyword>
<protein>
    <recommendedName>
        <fullName evidence="14">Protein kinase domain-containing protein</fullName>
    </recommendedName>
</protein>
<evidence type="ECO:0000313" key="15">
    <source>
        <dbReference type="EMBL" id="KAK1418457.1"/>
    </source>
</evidence>
<evidence type="ECO:0000256" key="2">
    <source>
        <dbReference type="ARBA" id="ARBA00022527"/>
    </source>
</evidence>
<evidence type="ECO:0000313" key="16">
    <source>
        <dbReference type="Proteomes" id="UP001229421"/>
    </source>
</evidence>
<evidence type="ECO:0000256" key="5">
    <source>
        <dbReference type="ARBA" id="ARBA00022692"/>
    </source>
</evidence>
<feature type="domain" description="Protein kinase" evidence="14">
    <location>
        <begin position="384"/>
        <end position="737"/>
    </location>
</feature>
<evidence type="ECO:0000256" key="4">
    <source>
        <dbReference type="ARBA" id="ARBA00022679"/>
    </source>
</evidence>
<feature type="transmembrane region" description="Helical" evidence="13">
    <location>
        <begin position="668"/>
        <end position="694"/>
    </location>
</feature>
<keyword evidence="11" id="KW-0675">Receptor</keyword>
<dbReference type="PROSITE" id="PS50011">
    <property type="entry name" value="PROTEIN_KINASE_DOM"/>
    <property type="match status" value="2"/>
</dbReference>
<dbReference type="InterPro" id="IPR008271">
    <property type="entry name" value="Ser/Thr_kinase_AS"/>
</dbReference>
<dbReference type="InterPro" id="IPR045272">
    <property type="entry name" value="ANXUR1/2-like"/>
</dbReference>
<dbReference type="Gene3D" id="3.30.200.20">
    <property type="entry name" value="Phosphorylase Kinase, domain 1"/>
    <property type="match status" value="1"/>
</dbReference>